<keyword evidence="3" id="KW-1185">Reference proteome</keyword>
<accession>A0ABW5IM23</accession>
<reference evidence="3" key="1">
    <citation type="journal article" date="2019" name="Int. J. Syst. Evol. Microbiol.">
        <title>The Global Catalogue of Microorganisms (GCM) 10K type strain sequencing project: providing services to taxonomists for standard genome sequencing and annotation.</title>
        <authorList>
            <consortium name="The Broad Institute Genomics Platform"/>
            <consortium name="The Broad Institute Genome Sequencing Center for Infectious Disease"/>
            <person name="Wu L."/>
            <person name="Ma J."/>
        </authorList>
    </citation>
    <scope>NUCLEOTIDE SEQUENCE [LARGE SCALE GENOMIC DNA]</scope>
    <source>
        <strain evidence="3">KCTC 42498</strain>
    </source>
</reference>
<comment type="caution">
    <text evidence="2">The sequence shown here is derived from an EMBL/GenBank/DDBJ whole genome shotgun (WGS) entry which is preliminary data.</text>
</comment>
<proteinExistence type="predicted"/>
<name>A0ABW5IM23_9BACT</name>
<evidence type="ECO:0000313" key="2">
    <source>
        <dbReference type="EMBL" id="MFD2514176.1"/>
    </source>
</evidence>
<gene>
    <name evidence="2" type="ORF">ACFSRY_09885</name>
</gene>
<evidence type="ECO:0000313" key="3">
    <source>
        <dbReference type="Proteomes" id="UP001597544"/>
    </source>
</evidence>
<organism evidence="2 3">
    <name type="scientific">Pontibacter locisalis</name>
    <dbReference type="NCBI Taxonomy" id="1719035"/>
    <lineage>
        <taxon>Bacteria</taxon>
        <taxon>Pseudomonadati</taxon>
        <taxon>Bacteroidota</taxon>
        <taxon>Cytophagia</taxon>
        <taxon>Cytophagales</taxon>
        <taxon>Hymenobacteraceae</taxon>
        <taxon>Pontibacter</taxon>
    </lineage>
</organism>
<sequence length="379" mass="42859">MEEYQMDWDAVSSCHDHWQNGDETIKQELLRVARLSLAGGIANAKLVMEGMATKFKAALVSPRIYLSTVDEVLHAHIGMMDAKSVRNPFMQLNEKPQVDNLAQRFAAAYLTGTAPENALPWLQELDRLDERVQYLVDGVCQAIVRLKLVELREKAVRLVHKEGRGLYSDLPDRPALPVEKPEESTGETGTPVITNQPHILDEQASGRDNTWKTTLNEPFKEGSKEELMQRTHGFPWNKGPAPAAAAKIHGFFVEQKVIHAIETPSSVIASLFSASGPSSPVQLLRGPGKVIQMLRWLSINDVLNAEDGLGLEDYSEDELRRFGRWLYPRFIGTFRNVDGERFTQKQLKNAANRLKYEQLIKEKWYIKMEAELKRSISIV</sequence>
<dbReference type="RefSeq" id="WP_377506228.1">
    <property type="nucleotide sequence ID" value="NZ_JBHULU010000013.1"/>
</dbReference>
<dbReference type="EMBL" id="JBHULU010000013">
    <property type="protein sequence ID" value="MFD2514176.1"/>
    <property type="molecule type" value="Genomic_DNA"/>
</dbReference>
<dbReference type="Proteomes" id="UP001597544">
    <property type="component" value="Unassembled WGS sequence"/>
</dbReference>
<evidence type="ECO:0000256" key="1">
    <source>
        <dbReference type="SAM" id="MobiDB-lite"/>
    </source>
</evidence>
<feature type="region of interest" description="Disordered" evidence="1">
    <location>
        <begin position="170"/>
        <end position="194"/>
    </location>
</feature>
<protein>
    <submittedName>
        <fullName evidence="2">Uncharacterized protein</fullName>
    </submittedName>
</protein>